<dbReference type="HAMAP" id="MF_00270">
    <property type="entry name" value="Ribosomal_bS18"/>
    <property type="match status" value="1"/>
</dbReference>
<dbReference type="PROSITE" id="PS00057">
    <property type="entry name" value="RIBOSOMAL_S18"/>
    <property type="match status" value="1"/>
</dbReference>
<dbReference type="AlphaFoldDB" id="A0A1M4WYS9"/>
<dbReference type="InterPro" id="IPR001648">
    <property type="entry name" value="Ribosomal_bS18"/>
</dbReference>
<comment type="similarity">
    <text evidence="1 7 8">Belongs to the bacterial ribosomal protein bS18 family.</text>
</comment>
<dbReference type="NCBIfam" id="TIGR00165">
    <property type="entry name" value="S18"/>
    <property type="match status" value="1"/>
</dbReference>
<dbReference type="InterPro" id="IPR036870">
    <property type="entry name" value="Ribosomal_bS18_sf"/>
</dbReference>
<dbReference type="EMBL" id="FQUL01000031">
    <property type="protein sequence ID" value="SHE86421.1"/>
    <property type="molecule type" value="Genomic_DNA"/>
</dbReference>
<evidence type="ECO:0000256" key="5">
    <source>
        <dbReference type="ARBA" id="ARBA00023274"/>
    </source>
</evidence>
<feature type="compositionally biased region" description="Acidic residues" evidence="9">
    <location>
        <begin position="105"/>
        <end position="131"/>
    </location>
</feature>
<dbReference type="GO" id="GO:0070181">
    <property type="term" value="F:small ribosomal subunit rRNA binding"/>
    <property type="evidence" value="ECO:0007669"/>
    <property type="project" value="TreeGrafter"/>
</dbReference>
<dbReference type="GO" id="GO:0022627">
    <property type="term" value="C:cytosolic small ribosomal subunit"/>
    <property type="evidence" value="ECO:0007669"/>
    <property type="project" value="TreeGrafter"/>
</dbReference>
<evidence type="ECO:0000256" key="1">
    <source>
        <dbReference type="ARBA" id="ARBA00005589"/>
    </source>
</evidence>
<evidence type="ECO:0000256" key="2">
    <source>
        <dbReference type="ARBA" id="ARBA00022730"/>
    </source>
</evidence>
<protein>
    <recommendedName>
        <fullName evidence="6 7">Small ribosomal subunit protein bS18</fullName>
    </recommendedName>
</protein>
<dbReference type="STRING" id="1121881.SAMN02745225_01836"/>
<keyword evidence="5 7" id="KW-0687">Ribonucleoprotein</keyword>
<dbReference type="Proteomes" id="UP000184295">
    <property type="component" value="Unassembled WGS sequence"/>
</dbReference>
<dbReference type="Gene3D" id="4.10.640.10">
    <property type="entry name" value="Ribosomal protein S18"/>
    <property type="match status" value="1"/>
</dbReference>
<dbReference type="PANTHER" id="PTHR13479">
    <property type="entry name" value="30S RIBOSOMAL PROTEIN S18"/>
    <property type="match status" value="1"/>
</dbReference>
<dbReference type="GO" id="GO:0003735">
    <property type="term" value="F:structural constituent of ribosome"/>
    <property type="evidence" value="ECO:0007669"/>
    <property type="project" value="InterPro"/>
</dbReference>
<evidence type="ECO:0000256" key="4">
    <source>
        <dbReference type="ARBA" id="ARBA00022980"/>
    </source>
</evidence>
<keyword evidence="4 7" id="KW-0689">Ribosomal protein</keyword>
<evidence type="ECO:0000256" key="8">
    <source>
        <dbReference type="RuleBase" id="RU003910"/>
    </source>
</evidence>
<evidence type="ECO:0000256" key="6">
    <source>
        <dbReference type="ARBA" id="ARBA00035141"/>
    </source>
</evidence>
<dbReference type="PRINTS" id="PR00974">
    <property type="entry name" value="RIBOSOMALS18"/>
</dbReference>
<evidence type="ECO:0000313" key="11">
    <source>
        <dbReference type="Proteomes" id="UP000184295"/>
    </source>
</evidence>
<dbReference type="InterPro" id="IPR018275">
    <property type="entry name" value="Ribosomal_bS18_CS"/>
</dbReference>
<organism evidence="10 11">
    <name type="scientific">Ferrithrix thermotolerans DSM 19514</name>
    <dbReference type="NCBI Taxonomy" id="1121881"/>
    <lineage>
        <taxon>Bacteria</taxon>
        <taxon>Bacillati</taxon>
        <taxon>Actinomycetota</taxon>
        <taxon>Acidimicrobiia</taxon>
        <taxon>Acidimicrobiales</taxon>
        <taxon>Acidimicrobiaceae</taxon>
        <taxon>Ferrithrix</taxon>
    </lineage>
</organism>
<evidence type="ECO:0000313" key="10">
    <source>
        <dbReference type="EMBL" id="SHE86421.1"/>
    </source>
</evidence>
<dbReference type="SUPFAM" id="SSF46911">
    <property type="entry name" value="Ribosomal protein S18"/>
    <property type="match status" value="1"/>
</dbReference>
<sequence length="131" mass="15215">MGKNTDKNARRNAVKEQTKKVRKKVCTFCARHEVWIDYKDTDTLKRYMSDRGKIRARRVTGNCVQHQSDIAVAIKTARELALLPYTERTPAERSRSRSAVKTEVEETPYEEPSYDDVFVEEEDDDAGEEEQ</sequence>
<name>A0A1M4WYS9_9ACTN</name>
<dbReference type="Pfam" id="PF01084">
    <property type="entry name" value="Ribosomal_S18"/>
    <property type="match status" value="1"/>
</dbReference>
<feature type="compositionally biased region" description="Basic and acidic residues" evidence="9">
    <location>
        <begin position="89"/>
        <end position="104"/>
    </location>
</feature>
<evidence type="ECO:0000256" key="9">
    <source>
        <dbReference type="SAM" id="MobiDB-lite"/>
    </source>
</evidence>
<keyword evidence="2 7" id="KW-0699">rRNA-binding</keyword>
<dbReference type="OrthoDB" id="9812008at2"/>
<comment type="subunit">
    <text evidence="7">Part of the 30S ribosomal subunit. Forms a tight heterodimer with protein bS6.</text>
</comment>
<keyword evidence="11" id="KW-1185">Reference proteome</keyword>
<gene>
    <name evidence="7" type="primary">rpsR</name>
    <name evidence="10" type="ORF">SAMN02745225_01836</name>
</gene>
<reference evidence="11" key="1">
    <citation type="submission" date="2016-11" db="EMBL/GenBank/DDBJ databases">
        <authorList>
            <person name="Varghese N."/>
            <person name="Submissions S."/>
        </authorList>
    </citation>
    <scope>NUCLEOTIDE SEQUENCE [LARGE SCALE GENOMIC DNA]</scope>
    <source>
        <strain evidence="11">DSM 19514</strain>
    </source>
</reference>
<evidence type="ECO:0000256" key="3">
    <source>
        <dbReference type="ARBA" id="ARBA00022884"/>
    </source>
</evidence>
<dbReference type="PANTHER" id="PTHR13479:SF40">
    <property type="entry name" value="SMALL RIBOSOMAL SUBUNIT PROTEIN BS18M"/>
    <property type="match status" value="1"/>
</dbReference>
<proteinExistence type="inferred from homology"/>
<keyword evidence="3 7" id="KW-0694">RNA-binding</keyword>
<dbReference type="FunFam" id="4.10.640.10:FF:000004">
    <property type="entry name" value="30S ribosomal protein S18"/>
    <property type="match status" value="1"/>
</dbReference>
<evidence type="ECO:0000256" key="7">
    <source>
        <dbReference type="HAMAP-Rule" id="MF_00270"/>
    </source>
</evidence>
<feature type="region of interest" description="Disordered" evidence="9">
    <location>
        <begin position="86"/>
        <end position="131"/>
    </location>
</feature>
<accession>A0A1M4WYS9</accession>
<dbReference type="GO" id="GO:0006412">
    <property type="term" value="P:translation"/>
    <property type="evidence" value="ECO:0007669"/>
    <property type="project" value="UniProtKB-UniRule"/>
</dbReference>
<comment type="function">
    <text evidence="7">Binds as a heterodimer with protein bS6 to the central domain of the 16S rRNA, where it helps stabilize the platform of the 30S subunit.</text>
</comment>